<dbReference type="OrthoDB" id="497128at2759"/>
<dbReference type="Proteomes" id="UP000266841">
    <property type="component" value="Unassembled WGS sequence"/>
</dbReference>
<comment type="caution">
    <text evidence="1">The sequence shown here is derived from an EMBL/GenBank/DDBJ whole genome shotgun (WGS) entry which is preliminary data.</text>
</comment>
<organism evidence="1 2">
    <name type="scientific">Thalassiosira oceanica</name>
    <name type="common">Marine diatom</name>
    <dbReference type="NCBI Taxonomy" id="159749"/>
    <lineage>
        <taxon>Eukaryota</taxon>
        <taxon>Sar</taxon>
        <taxon>Stramenopiles</taxon>
        <taxon>Ochrophyta</taxon>
        <taxon>Bacillariophyta</taxon>
        <taxon>Coscinodiscophyceae</taxon>
        <taxon>Thalassiosirophycidae</taxon>
        <taxon>Thalassiosirales</taxon>
        <taxon>Thalassiosiraceae</taxon>
        <taxon>Thalassiosira</taxon>
    </lineage>
</organism>
<dbReference type="OMA" id="ANGAMSF"/>
<evidence type="ECO:0000313" key="1">
    <source>
        <dbReference type="EMBL" id="EJK61433.1"/>
    </source>
</evidence>
<sequence>MSAASVPLANGAMSFDRVCREWRCKYTGDKATSESLEAISKLVDEYLPEIKSSSADAKVNRLVCGSCLDFKLMTTVPLDDFGPWEEKAFAPEAEFLEKLKAIEGVSQVETQTITNMEI</sequence>
<dbReference type="eggNOG" id="ENOG502S486">
    <property type="taxonomic scope" value="Eukaryota"/>
</dbReference>
<reference evidence="1 2" key="1">
    <citation type="journal article" date="2012" name="Genome Biol.">
        <title>Genome and low-iron response of an oceanic diatom adapted to chronic iron limitation.</title>
        <authorList>
            <person name="Lommer M."/>
            <person name="Specht M."/>
            <person name="Roy A.S."/>
            <person name="Kraemer L."/>
            <person name="Andreson R."/>
            <person name="Gutowska M.A."/>
            <person name="Wolf J."/>
            <person name="Bergner S.V."/>
            <person name="Schilhabel M.B."/>
            <person name="Klostermeier U.C."/>
            <person name="Beiko R.G."/>
            <person name="Rosenstiel P."/>
            <person name="Hippler M."/>
            <person name="Laroche J."/>
        </authorList>
    </citation>
    <scope>NUCLEOTIDE SEQUENCE [LARGE SCALE GENOMIC DNA]</scope>
    <source>
        <strain evidence="1 2">CCMP1005</strain>
    </source>
</reference>
<dbReference type="AlphaFoldDB" id="K0S5N0"/>
<evidence type="ECO:0000313" key="2">
    <source>
        <dbReference type="Proteomes" id="UP000266841"/>
    </source>
</evidence>
<gene>
    <name evidence="1" type="ORF">THAOC_18078</name>
</gene>
<keyword evidence="2" id="KW-1185">Reference proteome</keyword>
<dbReference type="EMBL" id="AGNL01020002">
    <property type="protein sequence ID" value="EJK61433.1"/>
    <property type="molecule type" value="Genomic_DNA"/>
</dbReference>
<proteinExistence type="predicted"/>
<protein>
    <submittedName>
        <fullName evidence="1">Uncharacterized protein</fullName>
    </submittedName>
</protein>
<name>K0S5N0_THAOC</name>
<accession>K0S5N0</accession>